<feature type="chain" id="PRO_5043724974" evidence="2">
    <location>
        <begin position="21"/>
        <end position="418"/>
    </location>
</feature>
<sequence length="418" mass="46672">MNLKKLMLSSLLVLATTLQAADNIGWGPGSNPGRDPGRDQGRDPWDTRPTDPRDPWGNDSGSSVRDVELQVRQYFQAQSRLDLIQDYYIRSQLQGKQIRAITITASTEAGNGEMRLLSNGQSLDQPQRVARQMADYTLRVDPFANTLGQSLRNLELEMRGRFYVEKVVFNLLQNNGPGYPGPGTPSQPQVEVVRQQLNEQIQTEGGLQLFRMFNLAAERQGQALRRVTVLARSQRGSAQAQLLVNDQNSGIAQSIGMSSTRLSFELSGQRIGREIQGLRLYFRGNIVVEEVSLEFDRGGVINPGPVLERRIEQVINQRLYDTSGVNLTALMRIDQRHLDRVVDSVEVVLRNSDYGARLKLCQQVSGPYATVNCGNISTLYPGAQTVRLSSVNFAKLSELSLSVRMGMIDIERIIINLR</sequence>
<name>A0A2K9NW82_BACTC</name>
<reference evidence="3 4" key="1">
    <citation type="submission" date="2018-01" db="EMBL/GenBank/DDBJ databases">
        <title>Complete genome sequence of Bacteriovorax stolpii DSM12778.</title>
        <authorList>
            <person name="Tang B."/>
            <person name="Chang J."/>
        </authorList>
    </citation>
    <scope>NUCLEOTIDE SEQUENCE [LARGE SCALE GENOMIC DNA]</scope>
    <source>
        <strain evidence="3 4">DSM 12778</strain>
    </source>
</reference>
<dbReference type="Proteomes" id="UP000235584">
    <property type="component" value="Chromosome"/>
</dbReference>
<organism evidence="3 4">
    <name type="scientific">Bacteriovorax stolpii</name>
    <name type="common">Bdellovibrio stolpii</name>
    <dbReference type="NCBI Taxonomy" id="960"/>
    <lineage>
        <taxon>Bacteria</taxon>
        <taxon>Pseudomonadati</taxon>
        <taxon>Bdellovibrionota</taxon>
        <taxon>Bacteriovoracia</taxon>
        <taxon>Bacteriovoracales</taxon>
        <taxon>Bacteriovoracaceae</taxon>
        <taxon>Bacteriovorax</taxon>
    </lineage>
</organism>
<feature type="signal peptide" evidence="2">
    <location>
        <begin position="1"/>
        <end position="20"/>
    </location>
</feature>
<keyword evidence="4" id="KW-1185">Reference proteome</keyword>
<dbReference type="EMBL" id="CP025704">
    <property type="protein sequence ID" value="AUN99779.1"/>
    <property type="molecule type" value="Genomic_DNA"/>
</dbReference>
<evidence type="ECO:0000313" key="3">
    <source>
        <dbReference type="EMBL" id="AUN99779.1"/>
    </source>
</evidence>
<evidence type="ECO:0000256" key="1">
    <source>
        <dbReference type="SAM" id="MobiDB-lite"/>
    </source>
</evidence>
<dbReference type="KEGG" id="bsto:C0V70_17030"/>
<feature type="compositionally biased region" description="Basic and acidic residues" evidence="1">
    <location>
        <begin position="35"/>
        <end position="56"/>
    </location>
</feature>
<accession>A0A2K9NW82</accession>
<evidence type="ECO:0000256" key="2">
    <source>
        <dbReference type="SAM" id="SignalP"/>
    </source>
</evidence>
<keyword evidence="2" id="KW-0732">Signal</keyword>
<evidence type="ECO:0000313" key="4">
    <source>
        <dbReference type="Proteomes" id="UP000235584"/>
    </source>
</evidence>
<proteinExistence type="predicted"/>
<gene>
    <name evidence="3" type="ORF">C0V70_17030</name>
</gene>
<dbReference type="AlphaFoldDB" id="A0A2K9NW82"/>
<feature type="region of interest" description="Disordered" evidence="1">
    <location>
        <begin position="23"/>
        <end position="63"/>
    </location>
</feature>
<protein>
    <submittedName>
        <fullName evidence="3">Uncharacterized protein</fullName>
    </submittedName>
</protein>
<dbReference type="RefSeq" id="WP_102245068.1">
    <property type="nucleotide sequence ID" value="NZ_CP025704.1"/>
</dbReference>